<dbReference type="EMBL" id="FPBT01000005">
    <property type="protein sequence ID" value="SFU44434.1"/>
    <property type="molecule type" value="Genomic_DNA"/>
</dbReference>
<accession>A0A1I7G7L2</accession>
<dbReference type="AlphaFoldDB" id="A0A1I7G7L2"/>
<proteinExistence type="predicted"/>
<evidence type="ECO:0000256" key="2">
    <source>
        <dbReference type="SAM" id="Phobius"/>
    </source>
</evidence>
<keyword evidence="2" id="KW-0472">Membrane</keyword>
<evidence type="ECO:0000313" key="3">
    <source>
        <dbReference type="EMBL" id="SFU44434.1"/>
    </source>
</evidence>
<protein>
    <submittedName>
        <fullName evidence="3">Uncharacterized protein</fullName>
    </submittedName>
</protein>
<feature type="region of interest" description="Disordered" evidence="1">
    <location>
        <begin position="48"/>
        <end position="70"/>
    </location>
</feature>
<name>A0A1I7G7L2_9FIRM</name>
<keyword evidence="2" id="KW-0812">Transmembrane</keyword>
<keyword evidence="4" id="KW-1185">Reference proteome</keyword>
<organism evidence="3 4">
    <name type="scientific">Eubacterium pyruvativorans</name>
    <dbReference type="NCBI Taxonomy" id="155865"/>
    <lineage>
        <taxon>Bacteria</taxon>
        <taxon>Bacillati</taxon>
        <taxon>Bacillota</taxon>
        <taxon>Clostridia</taxon>
        <taxon>Eubacteriales</taxon>
        <taxon>Eubacteriaceae</taxon>
        <taxon>Eubacterium</taxon>
    </lineage>
</organism>
<evidence type="ECO:0000313" key="4">
    <source>
        <dbReference type="Proteomes" id="UP000198817"/>
    </source>
</evidence>
<evidence type="ECO:0000256" key="1">
    <source>
        <dbReference type="SAM" id="MobiDB-lite"/>
    </source>
</evidence>
<reference evidence="3 4" key="1">
    <citation type="submission" date="2016-10" db="EMBL/GenBank/DDBJ databases">
        <authorList>
            <person name="de Groot N.N."/>
        </authorList>
    </citation>
    <scope>NUCLEOTIDE SEQUENCE [LARGE SCALE GENOMIC DNA]</scope>
    <source>
        <strain evidence="3 4">KHGC13</strain>
    </source>
</reference>
<gene>
    <name evidence="3" type="ORF">SAMN05216508_10535</name>
</gene>
<feature type="transmembrane region" description="Helical" evidence="2">
    <location>
        <begin position="12"/>
        <end position="38"/>
    </location>
</feature>
<dbReference type="Proteomes" id="UP000198817">
    <property type="component" value="Unassembled WGS sequence"/>
</dbReference>
<sequence length="70" mass="7928">MEIYFMRITEIFMAGLIILNGVMMIISASDLGGVNAWLQKHFACFRTEEEGSPERNRKNHGPSRNAADLK</sequence>
<keyword evidence="2" id="KW-1133">Transmembrane helix</keyword>
<dbReference type="RefSeq" id="WP_090470524.1">
    <property type="nucleotide sequence ID" value="NZ_FOWF01000006.1"/>
</dbReference>